<dbReference type="CDD" id="cd16917">
    <property type="entry name" value="HATPase_UhpB-NarQ-NarX-like"/>
    <property type="match status" value="1"/>
</dbReference>
<protein>
    <recommendedName>
        <fullName evidence="2">histidine kinase</fullName>
        <ecNumber evidence="2">2.7.13.3</ecNumber>
    </recommendedName>
</protein>
<evidence type="ECO:0000256" key="2">
    <source>
        <dbReference type="ARBA" id="ARBA00012438"/>
    </source>
</evidence>
<dbReference type="InterPro" id="IPR003594">
    <property type="entry name" value="HATPase_dom"/>
</dbReference>
<keyword evidence="4" id="KW-0808">Transferase</keyword>
<dbReference type="EC" id="2.7.13.3" evidence="2"/>
<dbReference type="GO" id="GO:0016301">
    <property type="term" value="F:kinase activity"/>
    <property type="evidence" value="ECO:0007669"/>
    <property type="project" value="UniProtKB-KW"/>
</dbReference>
<keyword evidence="9" id="KW-0812">Transmembrane</keyword>
<organism evidence="12 13">
    <name type="scientific">Streptomyces lichenis</name>
    <dbReference type="NCBI Taxonomy" id="2306967"/>
    <lineage>
        <taxon>Bacteria</taxon>
        <taxon>Bacillati</taxon>
        <taxon>Actinomycetota</taxon>
        <taxon>Actinomycetes</taxon>
        <taxon>Kitasatosporales</taxon>
        <taxon>Streptomycetaceae</taxon>
        <taxon>Streptomyces</taxon>
    </lineage>
</organism>
<dbReference type="Gene3D" id="1.20.5.1930">
    <property type="match status" value="1"/>
</dbReference>
<dbReference type="RefSeq" id="WP_248634381.1">
    <property type="nucleotide sequence ID" value="NZ_JALPTH010000013.1"/>
</dbReference>
<feature type="domain" description="Histidine kinase/HSP90-like ATPase" evidence="10">
    <location>
        <begin position="298"/>
        <end position="385"/>
    </location>
</feature>
<evidence type="ECO:0000256" key="1">
    <source>
        <dbReference type="ARBA" id="ARBA00000085"/>
    </source>
</evidence>
<evidence type="ECO:0000256" key="6">
    <source>
        <dbReference type="ARBA" id="ARBA00022777"/>
    </source>
</evidence>
<keyword evidence="6 12" id="KW-0418">Kinase</keyword>
<dbReference type="Gene3D" id="3.30.565.10">
    <property type="entry name" value="Histidine kinase-like ATPase, C-terminal domain"/>
    <property type="match status" value="1"/>
</dbReference>
<feature type="domain" description="Signal transduction histidine kinase subgroup 3 dimerisation and phosphoacceptor" evidence="11">
    <location>
        <begin position="187"/>
        <end position="252"/>
    </location>
</feature>
<feature type="transmembrane region" description="Helical" evidence="9">
    <location>
        <begin position="134"/>
        <end position="157"/>
    </location>
</feature>
<keyword evidence="9" id="KW-1133">Transmembrane helix</keyword>
<evidence type="ECO:0000256" key="3">
    <source>
        <dbReference type="ARBA" id="ARBA00022553"/>
    </source>
</evidence>
<comment type="caution">
    <text evidence="12">The sequence shown here is derived from an EMBL/GenBank/DDBJ whole genome shotgun (WGS) entry which is preliminary data.</text>
</comment>
<evidence type="ECO:0000313" key="12">
    <source>
        <dbReference type="EMBL" id="MCK8678739.1"/>
    </source>
</evidence>
<dbReference type="PANTHER" id="PTHR24421">
    <property type="entry name" value="NITRATE/NITRITE SENSOR PROTEIN NARX-RELATED"/>
    <property type="match status" value="1"/>
</dbReference>
<evidence type="ECO:0000256" key="8">
    <source>
        <dbReference type="ARBA" id="ARBA00023012"/>
    </source>
</evidence>
<keyword evidence="3" id="KW-0597">Phosphoprotein</keyword>
<evidence type="ECO:0000259" key="10">
    <source>
        <dbReference type="Pfam" id="PF02518"/>
    </source>
</evidence>
<evidence type="ECO:0000256" key="9">
    <source>
        <dbReference type="SAM" id="Phobius"/>
    </source>
</evidence>
<evidence type="ECO:0000256" key="4">
    <source>
        <dbReference type="ARBA" id="ARBA00022679"/>
    </source>
</evidence>
<accession>A0ABT0IBP1</accession>
<dbReference type="Proteomes" id="UP001522868">
    <property type="component" value="Unassembled WGS sequence"/>
</dbReference>
<sequence>MRTGGAPRRGPWQQAARFAAAAAVGVSLWVATAAMVEPGCAAHSCSWLATGDPLIAVGCLAALFWRHRFPLAVALSTAVASAGSTLAAGAALLALGSLSTRRRPPEIALAVAAFVVAPLFVGELYPLPSAPGSFWLPTLTQALAGGAAVAAGTAVGARRAEVRSLRERAHGAEREQRARADRARALERNRIAREMHDVLAHRISLVAMQAGALDHRADLAAEEARVLVRGIVDGSHQALEELRDVLGVLRADPDRPEQRPPSLARVPALVAEARSYGLDAVFASTVTAEPPEAAGRTCYRTVQEALTNAAKHAPGSRVRVTVDGAPGGDLRVAVRNGPATAAATGAAASGFGLPGLAERVALLGGELDYHPTADGGYLLSARLPWPRPPDERRS</sequence>
<feature type="transmembrane region" description="Helical" evidence="9">
    <location>
        <begin position="15"/>
        <end position="35"/>
    </location>
</feature>
<dbReference type="InterPro" id="IPR011712">
    <property type="entry name" value="Sig_transdc_His_kin_sub3_dim/P"/>
</dbReference>
<reference evidence="12 13" key="1">
    <citation type="submission" date="2022-04" db="EMBL/GenBank/DDBJ databases">
        <title>Streptomyces sp. nov. LCR6-01 isolated from Lichen of Dirinaria sp.</title>
        <authorList>
            <person name="Kanchanasin P."/>
            <person name="Tanasupawat S."/>
            <person name="Phongsopitanun W."/>
        </authorList>
    </citation>
    <scope>NUCLEOTIDE SEQUENCE [LARGE SCALE GENOMIC DNA]</scope>
    <source>
        <strain evidence="12 13">LCR6-01</strain>
    </source>
</reference>
<dbReference type="Pfam" id="PF02518">
    <property type="entry name" value="HATPase_c"/>
    <property type="match status" value="1"/>
</dbReference>
<name>A0ABT0IBP1_9ACTN</name>
<comment type="catalytic activity">
    <reaction evidence="1">
        <text>ATP + protein L-histidine = ADP + protein N-phospho-L-histidine.</text>
        <dbReference type="EC" id="2.7.13.3"/>
    </reaction>
</comment>
<feature type="transmembrane region" description="Helical" evidence="9">
    <location>
        <begin position="71"/>
        <end position="95"/>
    </location>
</feature>
<keyword evidence="13" id="KW-1185">Reference proteome</keyword>
<evidence type="ECO:0000313" key="13">
    <source>
        <dbReference type="Proteomes" id="UP001522868"/>
    </source>
</evidence>
<keyword evidence="9" id="KW-0472">Membrane</keyword>
<dbReference type="InterPro" id="IPR036890">
    <property type="entry name" value="HATPase_C_sf"/>
</dbReference>
<dbReference type="PANTHER" id="PTHR24421:SF10">
    <property type="entry name" value="NITRATE_NITRITE SENSOR PROTEIN NARQ"/>
    <property type="match status" value="1"/>
</dbReference>
<dbReference type="EMBL" id="JALPTH010000013">
    <property type="protein sequence ID" value="MCK8678739.1"/>
    <property type="molecule type" value="Genomic_DNA"/>
</dbReference>
<dbReference type="SUPFAM" id="SSF55874">
    <property type="entry name" value="ATPase domain of HSP90 chaperone/DNA topoisomerase II/histidine kinase"/>
    <property type="match status" value="1"/>
</dbReference>
<evidence type="ECO:0000256" key="7">
    <source>
        <dbReference type="ARBA" id="ARBA00022840"/>
    </source>
</evidence>
<keyword evidence="8" id="KW-0902">Two-component regulatory system</keyword>
<evidence type="ECO:0000256" key="5">
    <source>
        <dbReference type="ARBA" id="ARBA00022741"/>
    </source>
</evidence>
<dbReference type="InterPro" id="IPR050482">
    <property type="entry name" value="Sensor_HK_TwoCompSys"/>
</dbReference>
<keyword evidence="7" id="KW-0067">ATP-binding</keyword>
<proteinExistence type="predicted"/>
<gene>
    <name evidence="12" type="ORF">M1O15_15345</name>
</gene>
<keyword evidence="5" id="KW-0547">Nucleotide-binding</keyword>
<feature type="transmembrane region" description="Helical" evidence="9">
    <location>
        <begin position="107"/>
        <end position="128"/>
    </location>
</feature>
<evidence type="ECO:0000259" key="11">
    <source>
        <dbReference type="Pfam" id="PF07730"/>
    </source>
</evidence>
<dbReference type="Pfam" id="PF07730">
    <property type="entry name" value="HisKA_3"/>
    <property type="match status" value="1"/>
</dbReference>